<reference evidence="1" key="1">
    <citation type="submission" date="2022-04" db="EMBL/GenBank/DDBJ databases">
        <title>Genome of the entomopathogenic fungus Entomophthora muscae.</title>
        <authorList>
            <person name="Elya C."/>
            <person name="Lovett B.R."/>
            <person name="Lee E."/>
            <person name="Macias A.M."/>
            <person name="Hajek A.E."/>
            <person name="De Bivort B.L."/>
            <person name="Kasson M.T."/>
            <person name="De Fine Licht H.H."/>
            <person name="Stajich J.E."/>
        </authorList>
    </citation>
    <scope>NUCLEOTIDE SEQUENCE</scope>
    <source>
        <strain evidence="1">Berkeley</strain>
    </source>
</reference>
<gene>
    <name evidence="1" type="ORF">DSO57_1023059</name>
</gene>
<evidence type="ECO:0000313" key="2">
    <source>
        <dbReference type="Proteomes" id="UP001165960"/>
    </source>
</evidence>
<keyword evidence="2" id="KW-1185">Reference proteome</keyword>
<evidence type="ECO:0000313" key="1">
    <source>
        <dbReference type="EMBL" id="KAJ9057401.1"/>
    </source>
</evidence>
<protein>
    <submittedName>
        <fullName evidence="1">Uncharacterized protein</fullName>
    </submittedName>
</protein>
<accession>A0ACC2S533</accession>
<dbReference type="Proteomes" id="UP001165960">
    <property type="component" value="Unassembled WGS sequence"/>
</dbReference>
<name>A0ACC2S533_9FUNG</name>
<sequence length="122" mass="13400">MMGIRMTKDIKANRADISSCESVKVTVVMTYSVEEYLRVSPVGAGVPLLATEFVLAPPLMPVGVEGVLGFGLGTFSPVTNSASNIFHPIYIDLKPRDQNKPMSRQVVVTNMEHKLSRYKDLT</sequence>
<comment type="caution">
    <text evidence="1">The sequence shown here is derived from an EMBL/GenBank/DDBJ whole genome shotgun (WGS) entry which is preliminary data.</text>
</comment>
<organism evidence="1 2">
    <name type="scientific">Entomophthora muscae</name>
    <dbReference type="NCBI Taxonomy" id="34485"/>
    <lineage>
        <taxon>Eukaryota</taxon>
        <taxon>Fungi</taxon>
        <taxon>Fungi incertae sedis</taxon>
        <taxon>Zoopagomycota</taxon>
        <taxon>Entomophthoromycotina</taxon>
        <taxon>Entomophthoromycetes</taxon>
        <taxon>Entomophthorales</taxon>
        <taxon>Entomophthoraceae</taxon>
        <taxon>Entomophthora</taxon>
    </lineage>
</organism>
<proteinExistence type="predicted"/>
<dbReference type="EMBL" id="QTSX02005798">
    <property type="protein sequence ID" value="KAJ9057401.1"/>
    <property type="molecule type" value="Genomic_DNA"/>
</dbReference>